<evidence type="ECO:0000256" key="2">
    <source>
        <dbReference type="ARBA" id="ARBA00022827"/>
    </source>
</evidence>
<dbReference type="PRINTS" id="PR00420">
    <property type="entry name" value="RNGMNOXGNASE"/>
</dbReference>
<keyword evidence="6" id="KW-1185">Reference proteome</keyword>
<evidence type="ECO:0000313" key="5">
    <source>
        <dbReference type="EMBL" id="RPD52956.1"/>
    </source>
</evidence>
<organism evidence="5 6">
    <name type="scientific">Lentinus tigrinus ALCF2SS1-6</name>
    <dbReference type="NCBI Taxonomy" id="1328759"/>
    <lineage>
        <taxon>Eukaryota</taxon>
        <taxon>Fungi</taxon>
        <taxon>Dikarya</taxon>
        <taxon>Basidiomycota</taxon>
        <taxon>Agaricomycotina</taxon>
        <taxon>Agaricomycetes</taxon>
        <taxon>Polyporales</taxon>
        <taxon>Polyporaceae</taxon>
        <taxon>Lentinus</taxon>
    </lineage>
</organism>
<dbReference type="AlphaFoldDB" id="A0A5C2RS08"/>
<feature type="non-terminal residue" evidence="5">
    <location>
        <position position="1"/>
    </location>
</feature>
<dbReference type="GO" id="GO:0016709">
    <property type="term" value="F:oxidoreductase activity, acting on paired donors, with incorporation or reduction of molecular oxygen, NAD(P)H as one donor, and incorporation of one atom of oxygen"/>
    <property type="evidence" value="ECO:0007669"/>
    <property type="project" value="UniProtKB-ARBA"/>
</dbReference>
<dbReference type="Gene3D" id="3.50.50.60">
    <property type="entry name" value="FAD/NAD(P)-binding domain"/>
    <property type="match status" value="2"/>
</dbReference>
<protein>
    <recommendedName>
        <fullName evidence="4">FAD-binding domain-containing protein</fullName>
    </recommendedName>
</protein>
<name>A0A5C2RS08_9APHY</name>
<gene>
    <name evidence="5" type="ORF">L227DRAFT_513993</name>
</gene>
<accession>A0A5C2RS08</accession>
<dbReference type="InterPro" id="IPR036188">
    <property type="entry name" value="FAD/NAD-bd_sf"/>
</dbReference>
<evidence type="ECO:0000256" key="1">
    <source>
        <dbReference type="ARBA" id="ARBA00022630"/>
    </source>
</evidence>
<proteinExistence type="predicted"/>
<feature type="domain" description="FAD-binding" evidence="4">
    <location>
        <begin position="133"/>
        <end position="179"/>
    </location>
</feature>
<dbReference type="SUPFAM" id="SSF51905">
    <property type="entry name" value="FAD/NAD(P)-binding domain"/>
    <property type="match status" value="1"/>
</dbReference>
<evidence type="ECO:0000313" key="6">
    <source>
        <dbReference type="Proteomes" id="UP000313359"/>
    </source>
</evidence>
<dbReference type="GO" id="GO:0071949">
    <property type="term" value="F:FAD binding"/>
    <property type="evidence" value="ECO:0007669"/>
    <property type="project" value="InterPro"/>
</dbReference>
<dbReference type="EMBL" id="ML122333">
    <property type="protein sequence ID" value="RPD52956.1"/>
    <property type="molecule type" value="Genomic_DNA"/>
</dbReference>
<dbReference type="InterPro" id="IPR050641">
    <property type="entry name" value="RIFMO-like"/>
</dbReference>
<dbReference type="OrthoDB" id="1716816at2759"/>
<evidence type="ECO:0000256" key="3">
    <source>
        <dbReference type="ARBA" id="ARBA00023002"/>
    </source>
</evidence>
<sequence>STMQESNVDLVIIGAGPSGLMCANALAGRGFNIRSYGLMERLLREGVEIHRNAFYNPGPSGGIQVLERTAAISQPTARYPFRFMCRHQGGTENFFIDAMRPKGLEVERSIVPAVLELSTSTDLPELLDPQANSVKVVLQHLDRTENDREVVHAKFVLGTDGTHSWVRKAMGIRMEGGHTGDSLSIRCACTQ</sequence>
<evidence type="ECO:0000259" key="4">
    <source>
        <dbReference type="Pfam" id="PF01494"/>
    </source>
</evidence>
<keyword evidence="1" id="KW-0285">Flavoprotein</keyword>
<reference evidence="5" key="1">
    <citation type="journal article" date="2018" name="Genome Biol. Evol.">
        <title>Genomics and development of Lentinus tigrinus, a white-rot wood-decaying mushroom with dimorphic fruiting bodies.</title>
        <authorList>
            <person name="Wu B."/>
            <person name="Xu Z."/>
            <person name="Knudson A."/>
            <person name="Carlson A."/>
            <person name="Chen N."/>
            <person name="Kovaka S."/>
            <person name="LaButti K."/>
            <person name="Lipzen A."/>
            <person name="Pennachio C."/>
            <person name="Riley R."/>
            <person name="Schakwitz W."/>
            <person name="Umezawa K."/>
            <person name="Ohm R.A."/>
            <person name="Grigoriev I.V."/>
            <person name="Nagy L.G."/>
            <person name="Gibbons J."/>
            <person name="Hibbett D."/>
        </authorList>
    </citation>
    <scope>NUCLEOTIDE SEQUENCE [LARGE SCALE GENOMIC DNA]</scope>
    <source>
        <strain evidence="5">ALCF2SS1-6</strain>
    </source>
</reference>
<dbReference type="PANTHER" id="PTHR43004">
    <property type="entry name" value="TRK SYSTEM POTASSIUM UPTAKE PROTEIN"/>
    <property type="match status" value="1"/>
</dbReference>
<keyword evidence="3" id="KW-0560">Oxidoreductase</keyword>
<dbReference type="PANTHER" id="PTHR43004:SF20">
    <property type="entry name" value="2-MONOOXYGENASE, PUTATIVE (AFU_ORTHOLOGUE AFUA_1G13660)-RELATED"/>
    <property type="match status" value="1"/>
</dbReference>
<dbReference type="Proteomes" id="UP000313359">
    <property type="component" value="Unassembled WGS sequence"/>
</dbReference>
<keyword evidence="2" id="KW-0274">FAD</keyword>
<dbReference type="STRING" id="1328759.A0A5C2RS08"/>
<dbReference type="InterPro" id="IPR002938">
    <property type="entry name" value="FAD-bd"/>
</dbReference>
<dbReference type="Pfam" id="PF01494">
    <property type="entry name" value="FAD_binding_3"/>
    <property type="match status" value="1"/>
</dbReference>